<protein>
    <recommendedName>
        <fullName evidence="2">EF-hand domain-containing protein</fullName>
    </recommendedName>
</protein>
<feature type="domain" description="EF-hand" evidence="2">
    <location>
        <begin position="24"/>
        <end position="59"/>
    </location>
</feature>
<evidence type="ECO:0000313" key="4">
    <source>
        <dbReference type="Proteomes" id="UP000828390"/>
    </source>
</evidence>
<gene>
    <name evidence="3" type="ORF">DPMN_186094</name>
</gene>
<name>A0A9D4DMS2_DREPO</name>
<reference evidence="3" key="2">
    <citation type="submission" date="2020-11" db="EMBL/GenBank/DDBJ databases">
        <authorList>
            <person name="McCartney M.A."/>
            <person name="Auch B."/>
            <person name="Kono T."/>
            <person name="Mallez S."/>
            <person name="Becker A."/>
            <person name="Gohl D.M."/>
            <person name="Silverstein K.A.T."/>
            <person name="Koren S."/>
            <person name="Bechman K.B."/>
            <person name="Herman A."/>
            <person name="Abrahante J.E."/>
            <person name="Garbe J."/>
        </authorList>
    </citation>
    <scope>NUCLEOTIDE SEQUENCE</scope>
    <source>
        <strain evidence="3">Duluth1</strain>
        <tissue evidence="3">Whole animal</tissue>
    </source>
</reference>
<accession>A0A9D4DMS2</accession>
<evidence type="ECO:0000313" key="3">
    <source>
        <dbReference type="EMBL" id="KAH3751531.1"/>
    </source>
</evidence>
<dbReference type="AlphaFoldDB" id="A0A9D4DMS2"/>
<dbReference type="InterPro" id="IPR002048">
    <property type="entry name" value="EF_hand_dom"/>
</dbReference>
<keyword evidence="4" id="KW-1185">Reference proteome</keyword>
<dbReference type="SUPFAM" id="SSF47473">
    <property type="entry name" value="EF-hand"/>
    <property type="match status" value="1"/>
</dbReference>
<evidence type="ECO:0000259" key="2">
    <source>
        <dbReference type="PROSITE" id="PS50222"/>
    </source>
</evidence>
<dbReference type="GO" id="GO:0005509">
    <property type="term" value="F:calcium ion binding"/>
    <property type="evidence" value="ECO:0007669"/>
    <property type="project" value="InterPro"/>
</dbReference>
<proteinExistence type="predicted"/>
<dbReference type="EMBL" id="JAIWYP010000010">
    <property type="protein sequence ID" value="KAH3751531.1"/>
    <property type="molecule type" value="Genomic_DNA"/>
</dbReference>
<comment type="caution">
    <text evidence="3">The sequence shown here is derived from an EMBL/GenBank/DDBJ whole genome shotgun (WGS) entry which is preliminary data.</text>
</comment>
<sequence>MIAGFVCCACTLNQRSSGSGHVFDDSPQARAMFRKADRDQNEYLTYGEFQNVFRSYDNNTDGLVTSAEFLEHWQDEMNGTVTQGLHVFMILDVDKDFILEITAEIPHIYHWFDFNSDWKVTEGEFVVQWATKCRLPLSISCGEIVTIDRASERKLRERDSFDDDIQQFSVRQSDEMTEKNATRNESYGQYKGSKRSLRSAHGLGGRV</sequence>
<evidence type="ECO:0000256" key="1">
    <source>
        <dbReference type="SAM" id="MobiDB-lite"/>
    </source>
</evidence>
<dbReference type="PROSITE" id="PS50222">
    <property type="entry name" value="EF_HAND_2"/>
    <property type="match status" value="1"/>
</dbReference>
<feature type="region of interest" description="Disordered" evidence="1">
    <location>
        <begin position="172"/>
        <end position="207"/>
    </location>
</feature>
<dbReference type="Proteomes" id="UP000828390">
    <property type="component" value="Unassembled WGS sequence"/>
</dbReference>
<reference evidence="3" key="1">
    <citation type="journal article" date="2019" name="bioRxiv">
        <title>The Genome of the Zebra Mussel, Dreissena polymorpha: A Resource for Invasive Species Research.</title>
        <authorList>
            <person name="McCartney M.A."/>
            <person name="Auch B."/>
            <person name="Kono T."/>
            <person name="Mallez S."/>
            <person name="Zhang Y."/>
            <person name="Obille A."/>
            <person name="Becker A."/>
            <person name="Abrahante J.E."/>
            <person name="Garbe J."/>
            <person name="Badalamenti J.P."/>
            <person name="Herman A."/>
            <person name="Mangelson H."/>
            <person name="Liachko I."/>
            <person name="Sullivan S."/>
            <person name="Sone E.D."/>
            <person name="Koren S."/>
            <person name="Silverstein K.A.T."/>
            <person name="Beckman K.B."/>
            <person name="Gohl D.M."/>
        </authorList>
    </citation>
    <scope>NUCLEOTIDE SEQUENCE</scope>
    <source>
        <strain evidence="3">Duluth1</strain>
        <tissue evidence="3">Whole animal</tissue>
    </source>
</reference>
<organism evidence="3 4">
    <name type="scientific">Dreissena polymorpha</name>
    <name type="common">Zebra mussel</name>
    <name type="synonym">Mytilus polymorpha</name>
    <dbReference type="NCBI Taxonomy" id="45954"/>
    <lineage>
        <taxon>Eukaryota</taxon>
        <taxon>Metazoa</taxon>
        <taxon>Spiralia</taxon>
        <taxon>Lophotrochozoa</taxon>
        <taxon>Mollusca</taxon>
        <taxon>Bivalvia</taxon>
        <taxon>Autobranchia</taxon>
        <taxon>Heteroconchia</taxon>
        <taxon>Euheterodonta</taxon>
        <taxon>Imparidentia</taxon>
        <taxon>Neoheterodontei</taxon>
        <taxon>Myida</taxon>
        <taxon>Dreissenoidea</taxon>
        <taxon>Dreissenidae</taxon>
        <taxon>Dreissena</taxon>
    </lineage>
</organism>
<dbReference type="Gene3D" id="1.10.238.10">
    <property type="entry name" value="EF-hand"/>
    <property type="match status" value="1"/>
</dbReference>
<dbReference type="InterPro" id="IPR011992">
    <property type="entry name" value="EF-hand-dom_pair"/>
</dbReference>
<feature type="compositionally biased region" description="Basic and acidic residues" evidence="1">
    <location>
        <begin position="172"/>
        <end position="182"/>
    </location>
</feature>